<evidence type="ECO:0000313" key="2">
    <source>
        <dbReference type="EMBL" id="KAA0683344.1"/>
    </source>
</evidence>
<dbReference type="Proteomes" id="UP000480854">
    <property type="component" value="Unassembled WGS sequence"/>
</dbReference>
<dbReference type="InterPro" id="IPR052026">
    <property type="entry name" value="ExeA_AAA_ATPase_DNA-bind"/>
</dbReference>
<reference evidence="2 3" key="1">
    <citation type="submission" date="2018-07" db="EMBL/GenBank/DDBJ databases">
        <title>Genome sequence of Azospirillum sp. ATCC 49961.</title>
        <authorList>
            <person name="Sant'Anna F.H."/>
            <person name="Baldani J.I."/>
            <person name="Zilli J.E."/>
            <person name="Reis V.M."/>
            <person name="Hartmann A."/>
            <person name="Cruz L."/>
            <person name="de Souza E.M."/>
            <person name="de Oliveira Pedrosa F."/>
            <person name="Passaglia L.M.P."/>
        </authorList>
    </citation>
    <scope>NUCLEOTIDE SEQUENCE [LARGE SCALE GENOMIC DNA]</scope>
    <source>
        <strain evidence="2 3">ATCC 49961</strain>
    </source>
</reference>
<dbReference type="EMBL" id="QOKW01000002">
    <property type="protein sequence ID" value="KAA0683344.1"/>
    <property type="molecule type" value="Genomic_DNA"/>
</dbReference>
<keyword evidence="3" id="KW-1185">Reference proteome</keyword>
<name>A0A9W7NN00_9PROT</name>
<dbReference type="InterPro" id="IPR027417">
    <property type="entry name" value="P-loop_NTPase"/>
</dbReference>
<evidence type="ECO:0000259" key="1">
    <source>
        <dbReference type="SMART" id="SM00382"/>
    </source>
</evidence>
<dbReference type="OrthoDB" id="8456465at2"/>
<dbReference type="SMART" id="SM00382">
    <property type="entry name" value="AAA"/>
    <property type="match status" value="1"/>
</dbReference>
<dbReference type="Gene3D" id="3.40.50.300">
    <property type="entry name" value="P-loop containing nucleotide triphosphate hydrolases"/>
    <property type="match status" value="1"/>
</dbReference>
<organism evidence="2 3">
    <name type="scientific">Roseomonas genomospecies 6</name>
    <dbReference type="NCBI Taxonomy" id="214106"/>
    <lineage>
        <taxon>Bacteria</taxon>
        <taxon>Pseudomonadati</taxon>
        <taxon>Pseudomonadota</taxon>
        <taxon>Alphaproteobacteria</taxon>
        <taxon>Acetobacterales</taxon>
        <taxon>Roseomonadaceae</taxon>
        <taxon>Roseomonas</taxon>
    </lineage>
</organism>
<proteinExistence type="predicted"/>
<dbReference type="RefSeq" id="WP_149467390.1">
    <property type="nucleotide sequence ID" value="NZ_QOKW01000002.1"/>
</dbReference>
<accession>A0A9W7NN00</accession>
<dbReference type="PANTHER" id="PTHR35894:SF1">
    <property type="entry name" value="PHOSPHORIBULOKINASE _ URIDINE KINASE FAMILY"/>
    <property type="match status" value="1"/>
</dbReference>
<protein>
    <recommendedName>
        <fullName evidence="1">AAA+ ATPase domain-containing protein</fullName>
    </recommendedName>
</protein>
<feature type="domain" description="AAA+ ATPase" evidence="1">
    <location>
        <begin position="35"/>
        <end position="187"/>
    </location>
</feature>
<dbReference type="InterPro" id="IPR003593">
    <property type="entry name" value="AAA+_ATPase"/>
</dbReference>
<sequence length="252" mass="27233">MTENTNIVDADALGKPCAIRAFRDAGDLLDVCRQLRQIGVIVGTTGTGKTTTAKAHAERHPSNTVYMRLPVVANTPQPFLVRLCRAAGLPHTIHTGKADLAEELVGYLHSKPGVLVIIDEANHMTPDLVHIVREIWDEAKCGFVLVGTPDMEALWAPQPGRRAKATAEAFAAFRARIGQRLVMPQPDHDDVKSLCQHMGLSGRREHELIAGCLKGGIGLHSLEQLLTNARLAAGEAAVTVDHLFQADIMARG</sequence>
<gene>
    <name evidence="2" type="ORF">DS843_02820</name>
</gene>
<dbReference type="Gene3D" id="1.10.1180.10">
    <property type="entry name" value="B transposition protein, C-terminal domain"/>
    <property type="match status" value="1"/>
</dbReference>
<dbReference type="GO" id="GO:0016887">
    <property type="term" value="F:ATP hydrolysis activity"/>
    <property type="evidence" value="ECO:0007669"/>
    <property type="project" value="InterPro"/>
</dbReference>
<dbReference type="PANTHER" id="PTHR35894">
    <property type="entry name" value="GENERAL SECRETION PATHWAY PROTEIN A-RELATED"/>
    <property type="match status" value="1"/>
</dbReference>
<dbReference type="SUPFAM" id="SSF52540">
    <property type="entry name" value="P-loop containing nucleoside triphosphate hydrolases"/>
    <property type="match status" value="1"/>
</dbReference>
<dbReference type="GO" id="GO:0003677">
    <property type="term" value="F:DNA binding"/>
    <property type="evidence" value="ECO:0007669"/>
    <property type="project" value="InterPro"/>
</dbReference>
<dbReference type="GO" id="GO:0006313">
    <property type="term" value="P:DNA transposition"/>
    <property type="evidence" value="ECO:0007669"/>
    <property type="project" value="InterPro"/>
</dbReference>
<dbReference type="InterPro" id="IPR036733">
    <property type="entry name" value="B_transposit_C_sf"/>
</dbReference>
<dbReference type="Pfam" id="PF13401">
    <property type="entry name" value="AAA_22"/>
    <property type="match status" value="1"/>
</dbReference>
<evidence type="ECO:0000313" key="3">
    <source>
        <dbReference type="Proteomes" id="UP000480854"/>
    </source>
</evidence>
<dbReference type="AlphaFoldDB" id="A0A9W7NN00"/>
<comment type="caution">
    <text evidence="2">The sequence shown here is derived from an EMBL/GenBank/DDBJ whole genome shotgun (WGS) entry which is preliminary data.</text>
</comment>
<dbReference type="InterPro" id="IPR049945">
    <property type="entry name" value="AAA_22"/>
</dbReference>